<keyword evidence="2" id="KW-0808">Transferase</keyword>
<keyword evidence="4" id="KW-0418">Kinase</keyword>
<comment type="caution">
    <text evidence="7">The sequence shown here is derived from an EMBL/GenBank/DDBJ whole genome shotgun (WGS) entry which is preliminary data.</text>
</comment>
<protein>
    <recommendedName>
        <fullName evidence="6">Protein kinase domain-containing protein</fullName>
    </recommendedName>
</protein>
<evidence type="ECO:0000313" key="7">
    <source>
        <dbReference type="EMBL" id="KAJ0192966.1"/>
    </source>
</evidence>
<evidence type="ECO:0000259" key="6">
    <source>
        <dbReference type="PROSITE" id="PS50011"/>
    </source>
</evidence>
<dbReference type="PROSITE" id="PS50011">
    <property type="entry name" value="PROTEIN_KINASE_DOM"/>
    <property type="match status" value="1"/>
</dbReference>
<keyword evidence="3" id="KW-0547">Nucleotide-binding</keyword>
<evidence type="ECO:0000313" key="8">
    <source>
        <dbReference type="Proteomes" id="UP000235145"/>
    </source>
</evidence>
<evidence type="ECO:0000256" key="1">
    <source>
        <dbReference type="ARBA" id="ARBA00022527"/>
    </source>
</evidence>
<dbReference type="Pfam" id="PF00069">
    <property type="entry name" value="Pkinase"/>
    <property type="match status" value="1"/>
</dbReference>
<dbReference type="Proteomes" id="UP000235145">
    <property type="component" value="Unassembled WGS sequence"/>
</dbReference>
<dbReference type="GO" id="GO:0004674">
    <property type="term" value="F:protein serine/threonine kinase activity"/>
    <property type="evidence" value="ECO:0000318"/>
    <property type="project" value="GO_Central"/>
</dbReference>
<proteinExistence type="predicted"/>
<feature type="domain" description="Protein kinase" evidence="6">
    <location>
        <begin position="1"/>
        <end position="325"/>
    </location>
</feature>
<reference evidence="7 8" key="1">
    <citation type="journal article" date="2017" name="Nat. Commun.">
        <title>Genome assembly with in vitro proximity ligation data and whole-genome triplication in lettuce.</title>
        <authorList>
            <person name="Reyes-Chin-Wo S."/>
            <person name="Wang Z."/>
            <person name="Yang X."/>
            <person name="Kozik A."/>
            <person name="Arikit S."/>
            <person name="Song C."/>
            <person name="Xia L."/>
            <person name="Froenicke L."/>
            <person name="Lavelle D.O."/>
            <person name="Truco M.J."/>
            <person name="Xia R."/>
            <person name="Zhu S."/>
            <person name="Xu C."/>
            <person name="Xu H."/>
            <person name="Xu X."/>
            <person name="Cox K."/>
            <person name="Korf I."/>
            <person name="Meyers B.C."/>
            <person name="Michelmore R.W."/>
        </authorList>
    </citation>
    <scope>NUCLEOTIDE SEQUENCE [LARGE SCALE GENOMIC DNA]</scope>
    <source>
        <strain evidence="8">cv. Salinas</strain>
        <tissue evidence="7">Seedlings</tissue>
    </source>
</reference>
<dbReference type="PANTHER" id="PTHR24351">
    <property type="entry name" value="RIBOSOMAL PROTEIN S6 KINASE"/>
    <property type="match status" value="1"/>
</dbReference>
<dbReference type="Gene3D" id="1.10.510.10">
    <property type="entry name" value="Transferase(Phosphotransferase) domain 1"/>
    <property type="match status" value="1"/>
</dbReference>
<dbReference type="GO" id="GO:0005737">
    <property type="term" value="C:cytoplasm"/>
    <property type="evidence" value="ECO:0000318"/>
    <property type="project" value="GO_Central"/>
</dbReference>
<gene>
    <name evidence="7" type="ORF">LSAT_V11C800405560</name>
</gene>
<sequence length="325" mass="36455">MLTGVEEVSAMQTAPVGTPEGGGLIAVIIHEGEDLEGKHHTHPSVCVLFHGEEKRTKMLSDFIDCAIQACIRVSFFPTASVKSPLGIDRHLLSNNTPTNTTEDGFNSSAYRSSIFFPTLFYNHFRPRHRLLPQFMSNLISSSARRYAFFSFSPYRSSQTIAHRRCSYHFDVQFRAVMAADTKDFEMISHIPFLTKYKHDTTKDCIMLKIIHVLPPAVPSSQVKAKSSTWEASGETLNNIDHEAMAVDPALVLTIQMTPEVVQGRGHDKAADWWSVGILMYEMLSGKPSFRGRNRQKIQEKIVKDKIKLPGFLSSEAHSLLKGVML</sequence>
<evidence type="ECO:0000256" key="4">
    <source>
        <dbReference type="ARBA" id="ARBA00022777"/>
    </source>
</evidence>
<dbReference type="GO" id="GO:0005524">
    <property type="term" value="F:ATP binding"/>
    <property type="evidence" value="ECO:0007669"/>
    <property type="project" value="UniProtKB-KW"/>
</dbReference>
<keyword evidence="8" id="KW-1185">Reference proteome</keyword>
<dbReference type="EMBL" id="NBSK02000008">
    <property type="protein sequence ID" value="KAJ0192966.1"/>
    <property type="molecule type" value="Genomic_DNA"/>
</dbReference>
<accession>A0A9R1WZ19</accession>
<dbReference type="AlphaFoldDB" id="A0A9R1WZ19"/>
<keyword evidence="5" id="KW-0067">ATP-binding</keyword>
<evidence type="ECO:0000256" key="2">
    <source>
        <dbReference type="ARBA" id="ARBA00022679"/>
    </source>
</evidence>
<dbReference type="InterPro" id="IPR000719">
    <property type="entry name" value="Prot_kinase_dom"/>
</dbReference>
<dbReference type="SUPFAM" id="SSF56112">
    <property type="entry name" value="Protein kinase-like (PK-like)"/>
    <property type="match status" value="1"/>
</dbReference>
<dbReference type="InterPro" id="IPR011009">
    <property type="entry name" value="Kinase-like_dom_sf"/>
</dbReference>
<evidence type="ECO:0000256" key="5">
    <source>
        <dbReference type="ARBA" id="ARBA00022840"/>
    </source>
</evidence>
<evidence type="ECO:0000256" key="3">
    <source>
        <dbReference type="ARBA" id="ARBA00022741"/>
    </source>
</evidence>
<keyword evidence="1" id="KW-0723">Serine/threonine-protein kinase</keyword>
<name>A0A9R1WZ19_LACSA</name>
<organism evidence="7 8">
    <name type="scientific">Lactuca sativa</name>
    <name type="common">Garden lettuce</name>
    <dbReference type="NCBI Taxonomy" id="4236"/>
    <lineage>
        <taxon>Eukaryota</taxon>
        <taxon>Viridiplantae</taxon>
        <taxon>Streptophyta</taxon>
        <taxon>Embryophyta</taxon>
        <taxon>Tracheophyta</taxon>
        <taxon>Spermatophyta</taxon>
        <taxon>Magnoliopsida</taxon>
        <taxon>eudicotyledons</taxon>
        <taxon>Gunneridae</taxon>
        <taxon>Pentapetalae</taxon>
        <taxon>asterids</taxon>
        <taxon>campanulids</taxon>
        <taxon>Asterales</taxon>
        <taxon>Asteraceae</taxon>
        <taxon>Cichorioideae</taxon>
        <taxon>Cichorieae</taxon>
        <taxon>Lactucinae</taxon>
        <taxon>Lactuca</taxon>
    </lineage>
</organism>